<proteinExistence type="predicted"/>
<evidence type="ECO:0000313" key="2">
    <source>
        <dbReference type="EMBL" id="CCI48686.1"/>
    </source>
</evidence>
<feature type="transmembrane region" description="Helical" evidence="1">
    <location>
        <begin position="187"/>
        <end position="209"/>
    </location>
</feature>
<feature type="transmembrane region" description="Helical" evidence="1">
    <location>
        <begin position="146"/>
        <end position="167"/>
    </location>
</feature>
<dbReference type="Proteomes" id="UP000053237">
    <property type="component" value="Unassembled WGS sequence"/>
</dbReference>
<keyword evidence="1" id="KW-0812">Transmembrane</keyword>
<keyword evidence="3" id="KW-1185">Reference proteome</keyword>
<keyword evidence="1" id="KW-0472">Membrane</keyword>
<feature type="transmembrane region" description="Helical" evidence="1">
    <location>
        <begin position="48"/>
        <end position="67"/>
    </location>
</feature>
<gene>
    <name evidence="2" type="ORF">BN9_098740</name>
</gene>
<name>A0A024GQ41_9STRA</name>
<dbReference type="AlphaFoldDB" id="A0A024GQ41"/>
<feature type="transmembrane region" description="Helical" evidence="1">
    <location>
        <begin position="263"/>
        <end position="284"/>
    </location>
</feature>
<keyword evidence="1" id="KW-1133">Transmembrane helix</keyword>
<accession>A0A024GQ41</accession>
<feature type="transmembrane region" description="Helical" evidence="1">
    <location>
        <begin position="109"/>
        <end position="134"/>
    </location>
</feature>
<dbReference type="InParanoid" id="A0A024GQ41"/>
<dbReference type="EMBL" id="CAIX01000242">
    <property type="protein sequence ID" value="CCI48686.1"/>
    <property type="molecule type" value="Genomic_DNA"/>
</dbReference>
<feature type="transmembrane region" description="Helical" evidence="1">
    <location>
        <begin position="316"/>
        <end position="333"/>
    </location>
</feature>
<reference evidence="2 3" key="1">
    <citation type="submission" date="2012-05" db="EMBL/GenBank/DDBJ databases">
        <title>Recombination and specialization in a pathogen metapopulation.</title>
        <authorList>
            <person name="Gardiner A."/>
            <person name="Kemen E."/>
            <person name="Schultz-Larsen T."/>
            <person name="MacLean D."/>
            <person name="Van Oosterhout C."/>
            <person name="Jones J.D.G."/>
        </authorList>
    </citation>
    <scope>NUCLEOTIDE SEQUENCE [LARGE SCALE GENOMIC DNA]</scope>
    <source>
        <strain evidence="2 3">Ac Nc2</strain>
    </source>
</reference>
<evidence type="ECO:0000256" key="1">
    <source>
        <dbReference type="SAM" id="Phobius"/>
    </source>
</evidence>
<dbReference type="OrthoDB" id="165760at2759"/>
<sequence>MGNLKLTSKVHLMQPFNITRTTCRYALTGSNCSIPYSTFNQPQYHTSQLIYCLLGITGVAASAYKFGIAVQNDGSALQLRAFIICFFCSMSFLGRSVDPQGYGHILPHIVSIILIDACTAAIYTILVSSAIFWISITQGSVHTQRASRITIFEKLIVTSVWVFHIGFDLTLIGTKGFGRFPFHIRDLGAAIILFIIAAVLLIYGLRICARLKYIDRMAHREPGLSITLAIASLDRISLEEGQQRHVQAIQIEKPLNRARRMQYLLAAISLVAAFGMGLQVYSALAKPLSGIENELACSNGVYTACITLKATVKPLHYVQFIAICAVLWGYRTIRVRPTAGS</sequence>
<organism evidence="2 3">
    <name type="scientific">Albugo candida</name>
    <dbReference type="NCBI Taxonomy" id="65357"/>
    <lineage>
        <taxon>Eukaryota</taxon>
        <taxon>Sar</taxon>
        <taxon>Stramenopiles</taxon>
        <taxon>Oomycota</taxon>
        <taxon>Peronosporomycetes</taxon>
        <taxon>Albuginales</taxon>
        <taxon>Albuginaceae</taxon>
        <taxon>Albugo</taxon>
    </lineage>
</organism>
<evidence type="ECO:0000313" key="3">
    <source>
        <dbReference type="Proteomes" id="UP000053237"/>
    </source>
</evidence>
<protein>
    <submittedName>
        <fullName evidence="2">Uncharacterized protein</fullName>
    </submittedName>
</protein>
<feature type="transmembrane region" description="Helical" evidence="1">
    <location>
        <begin position="79"/>
        <end position="97"/>
    </location>
</feature>
<comment type="caution">
    <text evidence="2">The sequence shown here is derived from an EMBL/GenBank/DDBJ whole genome shotgun (WGS) entry which is preliminary data.</text>
</comment>